<proteinExistence type="predicted"/>
<protein>
    <submittedName>
        <fullName evidence="1">Uncharacterized protein</fullName>
    </submittedName>
</protein>
<dbReference type="AlphaFoldDB" id="A0A855UCL3"/>
<dbReference type="Proteomes" id="UP000244140">
    <property type="component" value="Unassembled WGS sequence"/>
</dbReference>
<name>A0A855UCL3_ENTFL</name>
<gene>
    <name evidence="1" type="ORF">DAI13_01480</name>
</gene>
<organism evidence="1 2">
    <name type="scientific">Enterococcus faecalis</name>
    <name type="common">Streptococcus faecalis</name>
    <dbReference type="NCBI Taxonomy" id="1351"/>
    <lineage>
        <taxon>Bacteria</taxon>
        <taxon>Bacillati</taxon>
        <taxon>Bacillota</taxon>
        <taxon>Bacilli</taxon>
        <taxon>Lactobacillales</taxon>
        <taxon>Enterococcaceae</taxon>
        <taxon>Enterococcus</taxon>
    </lineage>
</organism>
<dbReference type="EMBL" id="PZZH01000001">
    <property type="protein sequence ID" value="PTN76492.1"/>
    <property type="molecule type" value="Genomic_DNA"/>
</dbReference>
<comment type="caution">
    <text evidence="1">The sequence shown here is derived from an EMBL/GenBank/DDBJ whole genome shotgun (WGS) entry which is preliminary data.</text>
</comment>
<evidence type="ECO:0000313" key="1">
    <source>
        <dbReference type="EMBL" id="PTN76492.1"/>
    </source>
</evidence>
<sequence length="83" mass="9284">MMSDKKIVLPDFLTSKQKEQILKAYKWGKPIIVKGQQGPTGKTTLVNCLRKQGIQAFEAWECLTLELNQIGSVATHVIAVQEN</sequence>
<evidence type="ECO:0000313" key="2">
    <source>
        <dbReference type="Proteomes" id="UP000244140"/>
    </source>
</evidence>
<accession>A0A855UCL3</accession>
<reference evidence="1 2" key="1">
    <citation type="submission" date="2018-04" db="EMBL/GenBank/DDBJ databases">
        <authorList>
            <person name="Van Tyne D."/>
        </authorList>
    </citation>
    <scope>NUCLEOTIDE SEQUENCE [LARGE SCALE GENOMIC DNA]</scope>
    <source>
        <strain evidence="1 2">B2535</strain>
    </source>
</reference>